<name>A0A375HC37_9BURK</name>
<dbReference type="EMBL" id="LT984809">
    <property type="protein sequence ID" value="SPD48865.1"/>
    <property type="molecule type" value="Genomic_DNA"/>
</dbReference>
<protein>
    <submittedName>
        <fullName evidence="1">Uncharacterized protein</fullName>
    </submittedName>
</protein>
<organism evidence="1">
    <name type="scientific">Cupriavidus taiwanensis</name>
    <dbReference type="NCBI Taxonomy" id="164546"/>
    <lineage>
        <taxon>Bacteria</taxon>
        <taxon>Pseudomonadati</taxon>
        <taxon>Pseudomonadota</taxon>
        <taxon>Betaproteobacteria</taxon>
        <taxon>Burkholderiales</taxon>
        <taxon>Burkholderiaceae</taxon>
        <taxon>Cupriavidus</taxon>
    </lineage>
</organism>
<accession>A0A375HC37</accession>
<keyword evidence="1" id="KW-0614">Plasmid</keyword>
<geneLocation type="plasmid" evidence="1">
    <name>I</name>
</geneLocation>
<reference evidence="1" key="1">
    <citation type="submission" date="2018-01" db="EMBL/GenBank/DDBJ databases">
        <authorList>
            <person name="Gaut B.S."/>
            <person name="Morton B.R."/>
            <person name="Clegg M.T."/>
            <person name="Duvall M.R."/>
        </authorList>
    </citation>
    <scope>NUCLEOTIDE SEQUENCE</scope>
    <source>
        <strain evidence="1">Cupriavidus taiwanensis STM 8555</strain>
    </source>
</reference>
<gene>
    <name evidence="1" type="ORF">CBM2612_P0210</name>
</gene>
<evidence type="ECO:0000313" key="1">
    <source>
        <dbReference type="EMBL" id="SPD48865.1"/>
    </source>
</evidence>
<sequence>MELSYLSVKKTKTRWKKFLVKRRP</sequence>
<dbReference type="AlphaFoldDB" id="A0A375HC37"/>
<proteinExistence type="predicted"/>